<gene>
    <name evidence="4" type="ORF">C6569_10425</name>
</gene>
<dbReference type="SUPFAM" id="SSF55729">
    <property type="entry name" value="Acyl-CoA N-acyltransferases (Nat)"/>
    <property type="match status" value="1"/>
</dbReference>
<evidence type="ECO:0000259" key="3">
    <source>
        <dbReference type="PROSITE" id="PS51186"/>
    </source>
</evidence>
<dbReference type="InterPro" id="IPR000182">
    <property type="entry name" value="GNAT_dom"/>
</dbReference>
<dbReference type="AlphaFoldDB" id="A0A2S0NB99"/>
<dbReference type="CDD" id="cd04301">
    <property type="entry name" value="NAT_SF"/>
    <property type="match status" value="1"/>
</dbReference>
<sequence>MAVTTRELTPADRAQWEPLWRGYQAFYEVDIPAGVTDVTWSRFHDPREPMWAYGAFDGERMVGIVHAILHRSCWTVEDYCYLQDLFVDPTVRGTGAGRALIEKVYEIAKEKGAGRVHWLTHETNHHAMLLYDRIAGKSGFIQYRKIF</sequence>
<reference evidence="4 5" key="1">
    <citation type="submission" date="2018-03" db="EMBL/GenBank/DDBJ databases">
        <title>Genome sequencing of Phreatobacter sp.</title>
        <authorList>
            <person name="Kim S.-J."/>
            <person name="Heo J."/>
            <person name="Kwon S.-W."/>
        </authorList>
    </citation>
    <scope>NUCLEOTIDE SEQUENCE [LARGE SCALE GENOMIC DNA]</scope>
    <source>
        <strain evidence="4 5">S-12</strain>
    </source>
</reference>
<dbReference type="GO" id="GO:0008080">
    <property type="term" value="F:N-acetyltransferase activity"/>
    <property type="evidence" value="ECO:0007669"/>
    <property type="project" value="TreeGrafter"/>
</dbReference>
<keyword evidence="2" id="KW-0012">Acyltransferase</keyword>
<dbReference type="KEGG" id="phr:C6569_10425"/>
<feature type="domain" description="N-acetyltransferase" evidence="3">
    <location>
        <begin position="3"/>
        <end position="147"/>
    </location>
</feature>
<evidence type="ECO:0000256" key="1">
    <source>
        <dbReference type="ARBA" id="ARBA00022679"/>
    </source>
</evidence>
<keyword evidence="1 4" id="KW-0808">Transferase</keyword>
<name>A0A2S0NB99_9HYPH</name>
<proteinExistence type="predicted"/>
<dbReference type="RefSeq" id="WP_106748785.1">
    <property type="nucleotide sequence ID" value="NZ_CP027668.1"/>
</dbReference>
<dbReference type="PANTHER" id="PTHR10545">
    <property type="entry name" value="DIAMINE N-ACETYLTRANSFERASE"/>
    <property type="match status" value="1"/>
</dbReference>
<evidence type="ECO:0000313" key="4">
    <source>
        <dbReference type="EMBL" id="AVO45444.1"/>
    </source>
</evidence>
<evidence type="ECO:0000313" key="5">
    <source>
        <dbReference type="Proteomes" id="UP000237889"/>
    </source>
</evidence>
<accession>A0A2S0NB99</accession>
<dbReference type="Proteomes" id="UP000237889">
    <property type="component" value="Chromosome"/>
</dbReference>
<dbReference type="Gene3D" id="3.40.630.30">
    <property type="match status" value="1"/>
</dbReference>
<dbReference type="Pfam" id="PF00583">
    <property type="entry name" value="Acetyltransf_1"/>
    <property type="match status" value="1"/>
</dbReference>
<organism evidence="4 5">
    <name type="scientific">Phreatobacter cathodiphilus</name>
    <dbReference type="NCBI Taxonomy" id="1868589"/>
    <lineage>
        <taxon>Bacteria</taxon>
        <taxon>Pseudomonadati</taxon>
        <taxon>Pseudomonadota</taxon>
        <taxon>Alphaproteobacteria</taxon>
        <taxon>Hyphomicrobiales</taxon>
        <taxon>Phreatobacteraceae</taxon>
        <taxon>Phreatobacter</taxon>
    </lineage>
</organism>
<dbReference type="InterPro" id="IPR016181">
    <property type="entry name" value="Acyl_CoA_acyltransferase"/>
</dbReference>
<dbReference type="OrthoDB" id="9805924at2"/>
<dbReference type="InterPro" id="IPR051016">
    <property type="entry name" value="Diverse_Substrate_AcTransf"/>
</dbReference>
<dbReference type="PROSITE" id="PS51186">
    <property type="entry name" value="GNAT"/>
    <property type="match status" value="1"/>
</dbReference>
<keyword evidence="5" id="KW-1185">Reference proteome</keyword>
<protein>
    <submittedName>
        <fullName evidence="4">GNAT family N-acetyltransferase</fullName>
    </submittedName>
</protein>
<evidence type="ECO:0000256" key="2">
    <source>
        <dbReference type="ARBA" id="ARBA00023315"/>
    </source>
</evidence>
<dbReference type="PANTHER" id="PTHR10545:SF42">
    <property type="entry name" value="ACETYLTRANSFERASE"/>
    <property type="match status" value="1"/>
</dbReference>
<dbReference type="EMBL" id="CP027668">
    <property type="protein sequence ID" value="AVO45444.1"/>
    <property type="molecule type" value="Genomic_DNA"/>
</dbReference>